<keyword evidence="7" id="KW-0547">Nucleotide-binding</keyword>
<evidence type="ECO:0000256" key="14">
    <source>
        <dbReference type="ARBA" id="ARBA00047899"/>
    </source>
</evidence>
<feature type="domain" description="FATC" evidence="18">
    <location>
        <begin position="2330"/>
        <end position="2362"/>
    </location>
</feature>
<dbReference type="PROSITE" id="PS51190">
    <property type="entry name" value="FATC"/>
    <property type="match status" value="1"/>
</dbReference>
<dbReference type="GO" id="GO:0000723">
    <property type="term" value="P:telomere maintenance"/>
    <property type="evidence" value="ECO:0007669"/>
    <property type="project" value="TreeGrafter"/>
</dbReference>
<keyword evidence="9" id="KW-0418">Kinase</keyword>
<sequence length="2362" mass="264254">MSGIRFDGKVNGPPPSTLAAQIVQNQTKPVASQQVLSETPSFAHLLHEILNDPGATQETDQRTNVSLVAVVTEAGLAPLAREDPFVQRDSLIPQADDSIAVIELTISRQPEILLMPLSENGPPLAVSLLAQIAAICGRPKCETLHLPRLINAAVRALTASVYTWHLAGAFRQVCQHVVDDALSVLEADVKTHMTSGFSLKLPSAQSISALWPQSKDMIAIPVECQTTITNRGHALHLALLLSSIPTLNPTWRKETARRLSDLAPRLQSILERTNQWATTVRLFLGRDDCPRMLGRLLRDVVKTDLPLVQQQDQLANALIRMLKVPDSLTKEIILPQVQALVESSKFERLQDDLKSATAAWLHRYVPPADLPTQVEASLNGNTQCNLAQNEDATELHEDCDISINPRKRKRRKLNDDISDLRLSEKRHRLTKLLTGNAHNDISSIAASARTSYAQLPPDNQWHVWSLLASLSTTDRSPVHQTISQLLSLPEVRKSKRARVLAMFAIQGWVSAATSEAELDLSKSDFGDHCLKSLQSSLRELRIAAGQCLPMFLGENVPAELRIKNRQTALIYLRKLSNETPASMQETLIGTWGHVARVCGQSELNLVLLRLVDYLGHPNVVACAAAFDEVEKIANARKSSIMDLFRPFWSTVAVAAVRDLKSCPQKIQNLCDLLRVEVNAFLVMTQYYTVPDLVLNKKRDILQRIAEARGKKESVRDVCLQPISNLAATLACLFFQPVGEVEKAALQCLVHVAPEFAGVDLASIVKIDSVLTSCEMLKRSGDAPVNEKQMAIRAFQSFTHMAQKSSGEGSDVVIRQGRSIVSFFDTHILGIMTHFSKALDDNQDGATMAEKMRWLNGLKDMIGLIKHHACVALPQIKAFLQSAMDKPELCETAFETWLTLLSVLNADDLISIIEQTFALVVQHWSRLSPKVQTASYTQLTDLVKANNHVFRENVLSLPSLKDIPIMSKLENQFERLRDLSTVETRFRGFETRLQNESEMVVCQALRELIPFLVDNQEFIHDAAVSEQPEPVLGTLVRTLLDVSTKLASRNKDIAGLSGEALGVIGCLDPNRVEVSKKPKQLLMLSNFEKANEVIDWVVVMFDEVLVKAFKSSTDTSAQGILAYVIQELLHFCGFNDDTTNLARPSQAAPDAQKRWASMPEHIRITLMPFLTSRYLLTRSMQNPTARSYPGFDQSAGHAVWLRSLVSDLMFKGKGHNAKMVFPLLARSIRRHDLAIAKFILPYAVLNVVIGGTVSECDDIQKEFLAVLRCQPSNKTELETVKQCSETVFAVLDYLSRWLQEKKKVLAQAQSDAYRNSRSQVDFEEEKNMEQIKTISRFLRGIPAETLATRSMECGSHARALFNWEQYIRQQRALIPPPRMSADAEKDYARLHQIYAAIDEPDGLEGIGAHLPLLTEEQQAVQHTKAGRWTAAQEWFELQLSAQPSSGDLQASLLNCLREMGQHASLLRSAKSFLMDIETGPETAQTRQRLLSYAVEAAWMSGDLSSLKNCLKLNEASDSSGFESSLGRIIVGQQGDNSISQLSKLQASVAQGLTESRTSSLHACHGELLKLQMLYELDAIKSQDQSQVERFRKIADKRLESLGSCNADKLQVLGLRRAAMLARRETFADTELASSWLATARLARKAGNTHSAYHAVLQAYACGDQAAKLEEARLLWHDGHQRQAIQALESAIESGVFDVHTNEMEIDTAASTDRYAKQNLLSARAQLLYAKWLDATGQSQTKDMTARYQNAARNFRKWEKGHYYLGRHYNKVLEAEKMLPKAKQSPHFHSGEMTKSTIDNLLRSIPFGNKYWHLTIPKALTLWLDLGMNTITRAPKEEPTVFQARVKSLQTINRQIQKYSTRVPSYVFYPALSQLLSRISHPNTTVWSHLASLITRILTEHPNEALWSLFPLLRATDPTRSARAKEIIARLRDPGNKPRHGSLSDLKALINHGQKLSEGLLHACEAHVEQRKVHVSLGNDLHFNHKLAPCSLVVPVEAMLTPNIPSSQDNHQIVSNKAFPQTKVMIQAFKDEVLVLSSLQRPRKITVLGTDGRKYGLLCKPRDDLRKDRRLMEFNGIINRALKRDVESSKRRLYIKTYAVTPLSEESGTIEWVEGIKPTRDLLLNIYARKGIKPNYTEIRKLLDQAAEGPANVHLFKEKVLSNFPAVLHEWFAETYPEPETWFNARLRYARSAAVMSITGHVLGLGDRHGENILIEESTGGIFHVDFNCLFDKGLTFEKPELVPFRLTHNMVDAMGPYGYEGPFRKSCELTYNLLRQNRDTLMTVLETFLHDPTTDFAGRRKRPVAGVPETPQEILDSVQGKLKGLYKDEKVPLGVEGYVDVLIREAVNPANLAAMYIGWCAFL</sequence>
<dbReference type="Gene3D" id="3.30.1010.10">
    <property type="entry name" value="Phosphatidylinositol 3-kinase Catalytic Subunit, Chain A, domain 4"/>
    <property type="match status" value="1"/>
</dbReference>
<dbReference type="Pfam" id="PF08064">
    <property type="entry name" value="UME"/>
    <property type="match status" value="1"/>
</dbReference>
<keyword evidence="10" id="KW-0067">ATP-binding</keyword>
<dbReference type="PROSITE" id="PS00916">
    <property type="entry name" value="PI3_4_KINASE_2"/>
    <property type="match status" value="1"/>
</dbReference>
<feature type="domain" description="PI3K/PI4K catalytic" evidence="16">
    <location>
        <begin position="2027"/>
        <end position="2350"/>
    </location>
</feature>
<evidence type="ECO:0000256" key="11">
    <source>
        <dbReference type="ARBA" id="ARBA00023204"/>
    </source>
</evidence>
<dbReference type="GO" id="GO:0004674">
    <property type="term" value="F:protein serine/threonine kinase activity"/>
    <property type="evidence" value="ECO:0007669"/>
    <property type="project" value="UniProtKB-KW"/>
</dbReference>
<keyword evidence="11" id="KW-0234">DNA repair</keyword>
<evidence type="ECO:0000259" key="18">
    <source>
        <dbReference type="PROSITE" id="PS51190"/>
    </source>
</evidence>
<dbReference type="FunFam" id="1.10.1070.11:FF:000031">
    <property type="entry name" value="Phosphatidyl inositol 3-kinase"/>
    <property type="match status" value="1"/>
</dbReference>
<protein>
    <recommendedName>
        <fullName evidence="4">non-specific serine/threonine protein kinase</fullName>
        <ecNumber evidence="4">2.7.11.1</ecNumber>
    </recommendedName>
</protein>
<accession>A0A6A7BZ27</accession>
<evidence type="ECO:0000256" key="7">
    <source>
        <dbReference type="ARBA" id="ARBA00022741"/>
    </source>
</evidence>
<evidence type="ECO:0000256" key="10">
    <source>
        <dbReference type="ARBA" id="ARBA00022840"/>
    </source>
</evidence>
<dbReference type="Pfam" id="PF00454">
    <property type="entry name" value="PI3_PI4_kinase"/>
    <property type="match status" value="1"/>
</dbReference>
<keyword evidence="8" id="KW-0227">DNA damage</keyword>
<dbReference type="InterPro" id="IPR014009">
    <property type="entry name" value="PIK_FAT"/>
</dbReference>
<dbReference type="Pfam" id="PF02259">
    <property type="entry name" value="FAT"/>
    <property type="match status" value="1"/>
</dbReference>
<evidence type="ECO:0000256" key="13">
    <source>
        <dbReference type="ARBA" id="ARBA00025079"/>
    </source>
</evidence>
<dbReference type="PROSITE" id="PS50290">
    <property type="entry name" value="PI3_4_KINASE_3"/>
    <property type="match status" value="1"/>
</dbReference>
<comment type="function">
    <text evidence="13">Serine/threonine protein kinase which activates checkpoint signaling upon genotoxic stresses such as ionizing radiation (IR), ultraviolet light (UV), or DNA replication stalling, thereby acting as a DNA damage sensor. Recognizes the substrate consensus sequence [ST]-Q. Phosphorylates histone H2A to form H2AS128ph (gamma-H2A) at sites of DNA damage, involved in the regulation of DNA damage response mechanism. Required for the control of telomere length and genome stability.</text>
</comment>
<comment type="subunit">
    <text evidence="3">Associates with DNA double-strand breaks.</text>
</comment>
<dbReference type="GO" id="GO:0005694">
    <property type="term" value="C:chromosome"/>
    <property type="evidence" value="ECO:0007669"/>
    <property type="project" value="TreeGrafter"/>
</dbReference>
<dbReference type="SMART" id="SM00802">
    <property type="entry name" value="UME"/>
    <property type="match status" value="1"/>
</dbReference>
<evidence type="ECO:0000256" key="3">
    <source>
        <dbReference type="ARBA" id="ARBA00011370"/>
    </source>
</evidence>
<evidence type="ECO:0000259" key="16">
    <source>
        <dbReference type="PROSITE" id="PS50290"/>
    </source>
</evidence>
<comment type="catalytic activity">
    <reaction evidence="14">
        <text>L-threonyl-[protein] + ATP = O-phospho-L-threonyl-[protein] + ADP + H(+)</text>
        <dbReference type="Rhea" id="RHEA:46608"/>
        <dbReference type="Rhea" id="RHEA-COMP:11060"/>
        <dbReference type="Rhea" id="RHEA-COMP:11605"/>
        <dbReference type="ChEBI" id="CHEBI:15378"/>
        <dbReference type="ChEBI" id="CHEBI:30013"/>
        <dbReference type="ChEBI" id="CHEBI:30616"/>
        <dbReference type="ChEBI" id="CHEBI:61977"/>
        <dbReference type="ChEBI" id="CHEBI:456216"/>
        <dbReference type="EC" id="2.7.11.1"/>
    </reaction>
</comment>
<dbReference type="InterPro" id="IPR003151">
    <property type="entry name" value="PIK-rel_kinase_FAT"/>
</dbReference>
<evidence type="ECO:0000259" key="17">
    <source>
        <dbReference type="PROSITE" id="PS51189"/>
    </source>
</evidence>
<keyword evidence="20" id="KW-1185">Reference proteome</keyword>
<dbReference type="SUPFAM" id="SSF56112">
    <property type="entry name" value="Protein kinase-like (PK-like)"/>
    <property type="match status" value="1"/>
</dbReference>
<dbReference type="CDD" id="cd00892">
    <property type="entry name" value="PIKKc_ATR"/>
    <property type="match status" value="1"/>
</dbReference>
<dbReference type="InterPro" id="IPR018936">
    <property type="entry name" value="PI3/4_kinase_CS"/>
</dbReference>
<dbReference type="InterPro" id="IPR056802">
    <property type="entry name" value="ATR-like_M-HEAT"/>
</dbReference>
<dbReference type="InterPro" id="IPR011009">
    <property type="entry name" value="Kinase-like_dom_sf"/>
</dbReference>
<evidence type="ECO:0000313" key="20">
    <source>
        <dbReference type="Proteomes" id="UP000799421"/>
    </source>
</evidence>
<dbReference type="PANTHER" id="PTHR11139:SF125">
    <property type="entry name" value="SERINE_THREONINE-PROTEIN KINASE MEC1"/>
    <property type="match status" value="1"/>
</dbReference>
<evidence type="ECO:0000256" key="5">
    <source>
        <dbReference type="ARBA" id="ARBA00022527"/>
    </source>
</evidence>
<name>A0A6A7BZ27_9PEZI</name>
<dbReference type="SUPFAM" id="SSF48371">
    <property type="entry name" value="ARM repeat"/>
    <property type="match status" value="1"/>
</dbReference>
<organism evidence="19 20">
    <name type="scientific">Piedraia hortae CBS 480.64</name>
    <dbReference type="NCBI Taxonomy" id="1314780"/>
    <lineage>
        <taxon>Eukaryota</taxon>
        <taxon>Fungi</taxon>
        <taxon>Dikarya</taxon>
        <taxon>Ascomycota</taxon>
        <taxon>Pezizomycotina</taxon>
        <taxon>Dothideomycetes</taxon>
        <taxon>Dothideomycetidae</taxon>
        <taxon>Capnodiales</taxon>
        <taxon>Piedraiaceae</taxon>
        <taxon>Piedraia</taxon>
    </lineage>
</organism>
<dbReference type="EC" id="2.7.11.1" evidence="4"/>
<evidence type="ECO:0000256" key="1">
    <source>
        <dbReference type="ARBA" id="ARBA00004123"/>
    </source>
</evidence>
<dbReference type="GO" id="GO:0000077">
    <property type="term" value="P:DNA damage checkpoint signaling"/>
    <property type="evidence" value="ECO:0007669"/>
    <property type="project" value="TreeGrafter"/>
</dbReference>
<dbReference type="Gene3D" id="1.10.1070.11">
    <property type="entry name" value="Phosphatidylinositol 3-/4-kinase, catalytic domain"/>
    <property type="match status" value="1"/>
</dbReference>
<feature type="domain" description="FAT" evidence="17">
    <location>
        <begin position="1344"/>
        <end position="1913"/>
    </location>
</feature>
<keyword evidence="12" id="KW-0539">Nucleus</keyword>
<evidence type="ECO:0000256" key="12">
    <source>
        <dbReference type="ARBA" id="ARBA00023242"/>
    </source>
</evidence>
<comment type="subcellular location">
    <subcellularLocation>
        <location evidence="1">Nucleus</location>
    </subcellularLocation>
</comment>
<evidence type="ECO:0000313" key="19">
    <source>
        <dbReference type="EMBL" id="KAF2860353.1"/>
    </source>
</evidence>
<dbReference type="GO" id="GO:0006281">
    <property type="term" value="P:DNA repair"/>
    <property type="evidence" value="ECO:0007669"/>
    <property type="project" value="UniProtKB-KW"/>
</dbReference>
<evidence type="ECO:0000256" key="8">
    <source>
        <dbReference type="ARBA" id="ARBA00022763"/>
    </source>
</evidence>
<evidence type="ECO:0000256" key="4">
    <source>
        <dbReference type="ARBA" id="ARBA00012513"/>
    </source>
</evidence>
<dbReference type="InterPro" id="IPR036940">
    <property type="entry name" value="PI3/4_kinase_cat_sf"/>
</dbReference>
<proteinExistence type="inferred from homology"/>
<keyword evidence="6" id="KW-0808">Transferase</keyword>
<dbReference type="GO" id="GO:0005634">
    <property type="term" value="C:nucleus"/>
    <property type="evidence" value="ECO:0007669"/>
    <property type="project" value="UniProtKB-SubCell"/>
</dbReference>
<dbReference type="InterPro" id="IPR012993">
    <property type="entry name" value="UME"/>
</dbReference>
<dbReference type="SMART" id="SM00146">
    <property type="entry name" value="PI3Kc"/>
    <property type="match status" value="1"/>
</dbReference>
<reference evidence="19" key="1">
    <citation type="journal article" date="2020" name="Stud. Mycol.">
        <title>101 Dothideomycetes genomes: a test case for predicting lifestyles and emergence of pathogens.</title>
        <authorList>
            <person name="Haridas S."/>
            <person name="Albert R."/>
            <person name="Binder M."/>
            <person name="Bloem J."/>
            <person name="Labutti K."/>
            <person name="Salamov A."/>
            <person name="Andreopoulos B."/>
            <person name="Baker S."/>
            <person name="Barry K."/>
            <person name="Bills G."/>
            <person name="Bluhm B."/>
            <person name="Cannon C."/>
            <person name="Castanera R."/>
            <person name="Culley D."/>
            <person name="Daum C."/>
            <person name="Ezra D."/>
            <person name="Gonzalez J."/>
            <person name="Henrissat B."/>
            <person name="Kuo A."/>
            <person name="Liang C."/>
            <person name="Lipzen A."/>
            <person name="Lutzoni F."/>
            <person name="Magnuson J."/>
            <person name="Mondo S."/>
            <person name="Nolan M."/>
            <person name="Ohm R."/>
            <person name="Pangilinan J."/>
            <person name="Park H.-J."/>
            <person name="Ramirez L."/>
            <person name="Alfaro M."/>
            <person name="Sun H."/>
            <person name="Tritt A."/>
            <person name="Yoshinaga Y."/>
            <person name="Zwiers L.-H."/>
            <person name="Turgeon B."/>
            <person name="Goodwin S."/>
            <person name="Spatafora J."/>
            <person name="Crous P."/>
            <person name="Grigoriev I."/>
        </authorList>
    </citation>
    <scope>NUCLEOTIDE SEQUENCE</scope>
    <source>
        <strain evidence="19">CBS 480.64</strain>
    </source>
</reference>
<dbReference type="InterPro" id="IPR003152">
    <property type="entry name" value="FATC_dom"/>
</dbReference>
<dbReference type="Pfam" id="PF02260">
    <property type="entry name" value="FATC"/>
    <property type="match status" value="1"/>
</dbReference>
<dbReference type="SMART" id="SM01343">
    <property type="entry name" value="FATC"/>
    <property type="match status" value="1"/>
</dbReference>
<dbReference type="PROSITE" id="PS51189">
    <property type="entry name" value="FAT"/>
    <property type="match status" value="1"/>
</dbReference>
<dbReference type="InterPro" id="IPR050517">
    <property type="entry name" value="DDR_Repair_Kinase"/>
</dbReference>
<dbReference type="InterPro" id="IPR016024">
    <property type="entry name" value="ARM-type_fold"/>
</dbReference>
<dbReference type="GO" id="GO:0005524">
    <property type="term" value="F:ATP binding"/>
    <property type="evidence" value="ECO:0007669"/>
    <property type="project" value="UniProtKB-KW"/>
</dbReference>
<dbReference type="InterPro" id="IPR000403">
    <property type="entry name" value="PI3/4_kinase_cat_dom"/>
</dbReference>
<keyword evidence="5" id="KW-0723">Serine/threonine-protein kinase</keyword>
<dbReference type="Proteomes" id="UP000799421">
    <property type="component" value="Unassembled WGS sequence"/>
</dbReference>
<evidence type="ECO:0000256" key="6">
    <source>
        <dbReference type="ARBA" id="ARBA00022679"/>
    </source>
</evidence>
<gene>
    <name evidence="19" type="ORF">K470DRAFT_74713</name>
</gene>
<comment type="similarity">
    <text evidence="2">Belongs to the PI3/PI4-kinase family. ATM subfamily.</text>
</comment>
<evidence type="ECO:0000256" key="15">
    <source>
        <dbReference type="ARBA" id="ARBA00048679"/>
    </source>
</evidence>
<dbReference type="Pfam" id="PF25030">
    <property type="entry name" value="M-HEAT_ATR"/>
    <property type="match status" value="1"/>
</dbReference>
<dbReference type="InterPro" id="IPR057564">
    <property type="entry name" value="HEAT_ATR"/>
</dbReference>
<dbReference type="EMBL" id="MU005983">
    <property type="protein sequence ID" value="KAF2860353.1"/>
    <property type="molecule type" value="Genomic_DNA"/>
</dbReference>
<evidence type="ECO:0000256" key="2">
    <source>
        <dbReference type="ARBA" id="ARBA00010769"/>
    </source>
</evidence>
<dbReference type="PANTHER" id="PTHR11139">
    <property type="entry name" value="ATAXIA TELANGIECTASIA MUTATED ATM -RELATED"/>
    <property type="match status" value="1"/>
</dbReference>
<dbReference type="OrthoDB" id="381190at2759"/>
<comment type="catalytic activity">
    <reaction evidence="15">
        <text>L-seryl-[protein] + ATP = O-phospho-L-seryl-[protein] + ADP + H(+)</text>
        <dbReference type="Rhea" id="RHEA:17989"/>
        <dbReference type="Rhea" id="RHEA-COMP:9863"/>
        <dbReference type="Rhea" id="RHEA-COMP:11604"/>
        <dbReference type="ChEBI" id="CHEBI:15378"/>
        <dbReference type="ChEBI" id="CHEBI:29999"/>
        <dbReference type="ChEBI" id="CHEBI:30616"/>
        <dbReference type="ChEBI" id="CHEBI:83421"/>
        <dbReference type="ChEBI" id="CHEBI:456216"/>
        <dbReference type="EC" id="2.7.11.1"/>
    </reaction>
</comment>
<dbReference type="Pfam" id="PF23593">
    <property type="entry name" value="HEAT_ATR"/>
    <property type="match status" value="1"/>
</dbReference>
<evidence type="ECO:0000256" key="9">
    <source>
        <dbReference type="ARBA" id="ARBA00022777"/>
    </source>
</evidence>